<feature type="transmembrane region" description="Helical" evidence="1">
    <location>
        <begin position="114"/>
        <end position="132"/>
    </location>
</feature>
<dbReference type="EMBL" id="AY812826">
    <property type="protein sequence ID" value="AAW24558.1"/>
    <property type="molecule type" value="mRNA"/>
</dbReference>
<accession>Q5DHZ8</accession>
<proteinExistence type="evidence at transcript level"/>
<reference evidence="3" key="1">
    <citation type="submission" date="2004-11" db="EMBL/GenBank/DDBJ databases">
        <title>The full-length cDNA sequences of Schistosoma japonicum genes.</title>
        <authorList>
            <person name="Han Z."/>
        </authorList>
    </citation>
    <scope>NUCLEOTIDE SEQUENCE</scope>
</reference>
<name>Q5DHZ8_SCHJA</name>
<evidence type="ECO:0000256" key="2">
    <source>
        <dbReference type="SAM" id="SignalP"/>
    </source>
</evidence>
<sequence length="143" mass="16948">MYATLVTPQLSVIVIILCVISDSSEQIKYCFFRLMNIGGDYAIYNGSIYNFVKKKYLVQEHIKFVVFKMDFMSLCYLNKVGFHGLMNTMLRQMNINIFLVFLVGYLRMNYNKKIVCCFIYLYLRVCVYNFSLHNTLKCNFTKH</sequence>
<keyword evidence="2" id="KW-0732">Signal</keyword>
<feature type="signal peptide" evidence="2">
    <location>
        <begin position="1"/>
        <end position="26"/>
    </location>
</feature>
<keyword evidence="1" id="KW-0812">Transmembrane</keyword>
<evidence type="ECO:0000256" key="1">
    <source>
        <dbReference type="SAM" id="Phobius"/>
    </source>
</evidence>
<reference evidence="3" key="2">
    <citation type="journal article" date="2006" name="PLoS Pathog.">
        <title>New perspectives on host-parasite interplay by comparative transcriptomic and proteomic analyses of Schistosoma japonicum.</title>
        <authorList>
            <person name="Liu F."/>
            <person name="Lu J."/>
            <person name="Hu W."/>
            <person name="Wang S.Y."/>
            <person name="Cui S.J."/>
            <person name="Chi M."/>
            <person name="Yan Q."/>
            <person name="Wang X.R."/>
            <person name="Song H.D."/>
            <person name="Xu X.N."/>
            <person name="Wang J.J."/>
            <person name="Zhang X.L."/>
            <person name="Zhang X."/>
            <person name="Wang Z.Q."/>
            <person name="Xue C.L."/>
            <person name="Brindley P.J."/>
            <person name="McManus D.P."/>
            <person name="Yang P.Y."/>
            <person name="Feng Z."/>
            <person name="Chen Z."/>
            <person name="Han Z.G."/>
        </authorList>
    </citation>
    <scope>NUCLEOTIDE SEQUENCE</scope>
</reference>
<protein>
    <submittedName>
        <fullName evidence="3">SJCHGC05109 protein</fullName>
    </submittedName>
</protein>
<keyword evidence="1" id="KW-1133">Transmembrane helix</keyword>
<feature type="chain" id="PRO_5004255430" evidence="2">
    <location>
        <begin position="27"/>
        <end position="143"/>
    </location>
</feature>
<evidence type="ECO:0000313" key="3">
    <source>
        <dbReference type="EMBL" id="AAW24558.1"/>
    </source>
</evidence>
<dbReference type="AlphaFoldDB" id="Q5DHZ8"/>
<keyword evidence="1" id="KW-0472">Membrane</keyword>
<feature type="transmembrane region" description="Helical" evidence="1">
    <location>
        <begin position="89"/>
        <end position="107"/>
    </location>
</feature>
<organism evidence="3">
    <name type="scientific">Schistosoma japonicum</name>
    <name type="common">Blood fluke</name>
    <dbReference type="NCBI Taxonomy" id="6182"/>
    <lineage>
        <taxon>Eukaryota</taxon>
        <taxon>Metazoa</taxon>
        <taxon>Spiralia</taxon>
        <taxon>Lophotrochozoa</taxon>
        <taxon>Platyhelminthes</taxon>
        <taxon>Trematoda</taxon>
        <taxon>Digenea</taxon>
        <taxon>Strigeidida</taxon>
        <taxon>Schistosomatoidea</taxon>
        <taxon>Schistosomatidae</taxon>
        <taxon>Schistosoma</taxon>
    </lineage>
</organism>